<name>A0A8T1WMF2_9STRA</name>
<dbReference type="Proteomes" id="UP000693981">
    <property type="component" value="Unassembled WGS sequence"/>
</dbReference>
<evidence type="ECO:0000313" key="2">
    <source>
        <dbReference type="EMBL" id="KAG7395077.1"/>
    </source>
</evidence>
<reference evidence="2" key="1">
    <citation type="submission" date="2021-02" db="EMBL/GenBank/DDBJ databases">
        <authorList>
            <person name="Palmer J.M."/>
        </authorList>
    </citation>
    <scope>NUCLEOTIDE SEQUENCE</scope>
    <source>
        <strain evidence="2">SCRP23</strain>
    </source>
</reference>
<feature type="coiled-coil region" evidence="1">
    <location>
        <begin position="53"/>
        <end position="94"/>
    </location>
</feature>
<keyword evidence="3" id="KW-1185">Reference proteome</keyword>
<organism evidence="2 3">
    <name type="scientific">Phytophthora boehmeriae</name>
    <dbReference type="NCBI Taxonomy" id="109152"/>
    <lineage>
        <taxon>Eukaryota</taxon>
        <taxon>Sar</taxon>
        <taxon>Stramenopiles</taxon>
        <taxon>Oomycota</taxon>
        <taxon>Peronosporomycetes</taxon>
        <taxon>Peronosporales</taxon>
        <taxon>Peronosporaceae</taxon>
        <taxon>Phytophthora</taxon>
    </lineage>
</organism>
<protein>
    <recommendedName>
        <fullName evidence="4">Bzip transcription factor</fullName>
    </recommendedName>
</protein>
<comment type="caution">
    <text evidence="2">The sequence shown here is derived from an EMBL/GenBank/DDBJ whole genome shotgun (WGS) entry which is preliminary data.</text>
</comment>
<keyword evidence="1" id="KW-0175">Coiled coil</keyword>
<dbReference type="AlphaFoldDB" id="A0A8T1WMF2"/>
<evidence type="ECO:0008006" key="4">
    <source>
        <dbReference type="Google" id="ProtNLM"/>
    </source>
</evidence>
<gene>
    <name evidence="2" type="ORF">PHYBOEH_004274</name>
</gene>
<evidence type="ECO:0000313" key="3">
    <source>
        <dbReference type="Proteomes" id="UP000693981"/>
    </source>
</evidence>
<accession>A0A8T1WMF2</accession>
<sequence>MAVGGYTSFQQSNDKLKATASSVLSKEMQLLRVAEWKEAKRKEQCRRAQTKFQRRKREELQGLLGSVKRLKREIKRLETRKESLRKQQNQLVQRVTRFYSSLQTKVKEQHLPDVRNYEQTYGCTPALQVLADLQREEFDSIESLELHWRWYHSQFRQFELSITSNECLVAGEHVIVKATGNLLLEVAYEDTTLERKRQFIVCPVLQQFEFENGSQVVKRITSEVDLVGGASSTRGSFEPERILSILRYLSMNFCSNADERATM</sequence>
<evidence type="ECO:0000256" key="1">
    <source>
        <dbReference type="SAM" id="Coils"/>
    </source>
</evidence>
<dbReference type="EMBL" id="JAGDFL010000228">
    <property type="protein sequence ID" value="KAG7395077.1"/>
    <property type="molecule type" value="Genomic_DNA"/>
</dbReference>
<dbReference type="OrthoDB" id="6369905at2759"/>
<proteinExistence type="predicted"/>